<evidence type="ECO:0000256" key="2">
    <source>
        <dbReference type="ARBA" id="ARBA00022840"/>
    </source>
</evidence>
<reference evidence="6" key="1">
    <citation type="submission" date="2022-07" db="EMBL/GenBank/DDBJ databases">
        <authorList>
            <person name="Wu T."/>
        </authorList>
    </citation>
    <scope>NUCLEOTIDE SEQUENCE</scope>
    <source>
        <strain evidence="6">SD-1</strain>
    </source>
</reference>
<dbReference type="InterPro" id="IPR003593">
    <property type="entry name" value="AAA+_ATPase"/>
</dbReference>
<dbReference type="CDD" id="cd01127">
    <property type="entry name" value="TrwB_TraG_TraD_VirD4"/>
    <property type="match status" value="1"/>
</dbReference>
<feature type="domain" description="FtsK" evidence="5">
    <location>
        <begin position="10"/>
        <end position="200"/>
    </location>
</feature>
<dbReference type="SMART" id="SM00382">
    <property type="entry name" value="AAA"/>
    <property type="match status" value="2"/>
</dbReference>
<keyword evidence="7" id="KW-1185">Reference proteome</keyword>
<evidence type="ECO:0000313" key="6">
    <source>
        <dbReference type="EMBL" id="UYV96295.1"/>
    </source>
</evidence>
<evidence type="ECO:0000256" key="3">
    <source>
        <dbReference type="PROSITE-ProRule" id="PRU00289"/>
    </source>
</evidence>
<keyword evidence="1 3" id="KW-0547">Nucleotide-binding</keyword>
<dbReference type="GO" id="GO:0003677">
    <property type="term" value="F:DNA binding"/>
    <property type="evidence" value="ECO:0007669"/>
    <property type="project" value="InterPro"/>
</dbReference>
<dbReference type="SUPFAM" id="SSF52540">
    <property type="entry name" value="P-loop containing nucleoside triphosphate hydrolases"/>
    <property type="match status" value="2"/>
</dbReference>
<sequence>MKAVLGKDGHGPVAFDFLMDGPHLLVAGTTGAGKSELLRTLSLSLAMNYPPQELVFLFIDFKGGSGLGPLERLPHCAGLVTDLGGQGMKRVLESLRSEIRYREEAFHAGGVADIKDYRPPASGSVGPIPRLVLVIDEFRMLVDEEPAALRELMRIAAVGRSLGLHLVMATQRPQGALTADIRANVTTSIALRVQSEAESTDIIKTGVAAGIPVRLPGRAFLARAFGAPEEFQSASVLVAHRGHLDETCVQPALDGPDTRDGDDSDAWEEAASGSDNPGVGRNTPQRAPRGSLAEQGLPAFVAMIRAAATTMGAGSAPRRIIAPPLPAEIPWDPGPATCDGVTAAPKDVHSEHGTGHGIGLGLVDRPGSQTVELLSWTPSVHGHFAMIGSTGSGMPEAFRAVSARIVTTDPTVHSYILDATGTFQGLPESDRYGAVAHLHQLAFAVRVLERIKSFMADRRSSSDGPVASQGILLIIAGWCTWVSAIRNSPYAWAEDVLRDIVRDGTPLGVTVLICGERELVSSRFFATIPNRAFFPAGATEESTFHWPKLPPVDPLPGRAVALGSFVQGKSAVAQFQNTPGGKDWPYGPLAAKSPAPLRLQPLPAFLGTKELPEQPPTCGDAVSAAWFGVGGDDAAPLAIPLRRGGITLVLGGPGSGKTSLLRTLMSVNSAVPWLSPVENVGDGAFWTDLAEAASLGALDKDTVLLVDNADTLNPQARQSLAGLAGSVGAIVMTATTSPTLLHRLPFAEVVQATRSGLVLSPRTPLDGDVFGVRLNVESSVPPAGRGILIQGASQIPFQAAYAGGRFEGRA</sequence>
<protein>
    <submittedName>
        <fullName evidence="6">FtsK/SpoIIIE domain-containing protein</fullName>
    </submittedName>
</protein>
<dbReference type="PANTHER" id="PTHR22683:SF1">
    <property type="entry name" value="TYPE VII SECRETION SYSTEM PROTEIN ESSC"/>
    <property type="match status" value="1"/>
</dbReference>
<proteinExistence type="predicted"/>
<gene>
    <name evidence="6" type="ORF">NL394_14625</name>
</gene>
<evidence type="ECO:0000256" key="1">
    <source>
        <dbReference type="ARBA" id="ARBA00022741"/>
    </source>
</evidence>
<dbReference type="InterPro" id="IPR027417">
    <property type="entry name" value="P-loop_NTPase"/>
</dbReference>
<dbReference type="RefSeq" id="WP_168529469.1">
    <property type="nucleotide sequence ID" value="NZ_CP043010.1"/>
</dbReference>
<evidence type="ECO:0000259" key="5">
    <source>
        <dbReference type="PROSITE" id="PS50901"/>
    </source>
</evidence>
<dbReference type="AlphaFoldDB" id="A0AAX3EE62"/>
<dbReference type="InterPro" id="IPR002543">
    <property type="entry name" value="FtsK_dom"/>
</dbReference>
<feature type="region of interest" description="Disordered" evidence="4">
    <location>
        <begin position="248"/>
        <end position="293"/>
    </location>
</feature>
<dbReference type="PANTHER" id="PTHR22683">
    <property type="entry name" value="SPORULATION PROTEIN RELATED"/>
    <property type="match status" value="1"/>
</dbReference>
<dbReference type="Proteomes" id="UP001163293">
    <property type="component" value="Chromosome"/>
</dbReference>
<dbReference type="EMBL" id="CP101185">
    <property type="protein sequence ID" value="UYV96295.1"/>
    <property type="molecule type" value="Genomic_DNA"/>
</dbReference>
<dbReference type="Gene3D" id="3.40.50.300">
    <property type="entry name" value="P-loop containing nucleotide triphosphate hydrolases"/>
    <property type="match status" value="3"/>
</dbReference>
<feature type="binding site" evidence="3">
    <location>
        <begin position="28"/>
        <end position="35"/>
    </location>
    <ligand>
        <name>ATP</name>
        <dbReference type="ChEBI" id="CHEBI:30616"/>
    </ligand>
</feature>
<dbReference type="Pfam" id="PF01580">
    <property type="entry name" value="FtsK_SpoIIIE"/>
    <property type="match status" value="1"/>
</dbReference>
<name>A0AAX3EE62_PAEUR</name>
<dbReference type="GO" id="GO:0005524">
    <property type="term" value="F:ATP binding"/>
    <property type="evidence" value="ECO:0007669"/>
    <property type="project" value="UniProtKB-UniRule"/>
</dbReference>
<evidence type="ECO:0000256" key="4">
    <source>
        <dbReference type="SAM" id="MobiDB-lite"/>
    </source>
</evidence>
<accession>A0AAX3EE62</accession>
<organism evidence="6 7">
    <name type="scientific">Paenarthrobacter ureafaciens</name>
    <dbReference type="NCBI Taxonomy" id="37931"/>
    <lineage>
        <taxon>Bacteria</taxon>
        <taxon>Bacillati</taxon>
        <taxon>Actinomycetota</taxon>
        <taxon>Actinomycetes</taxon>
        <taxon>Micrococcales</taxon>
        <taxon>Micrococcaceae</taxon>
        <taxon>Paenarthrobacter</taxon>
    </lineage>
</organism>
<dbReference type="InterPro" id="IPR050206">
    <property type="entry name" value="FtsK/SpoIIIE/SftA"/>
</dbReference>
<evidence type="ECO:0000313" key="7">
    <source>
        <dbReference type="Proteomes" id="UP001163293"/>
    </source>
</evidence>
<dbReference type="PROSITE" id="PS50901">
    <property type="entry name" value="FTSK"/>
    <property type="match status" value="1"/>
</dbReference>
<keyword evidence="2 3" id="KW-0067">ATP-binding</keyword>